<proteinExistence type="predicted"/>
<sequence length="321" mass="36291">MQNRDTTKYITYFFNYFTIQYLVLPKNSCSFASEIMNRKMKVKTILTLALAATTLAACHRGKKPPRMDNSKLAISLSKPAKGDRAIYGLACLGCSDTALVLLPNGGGDPVRYNILDATRNHQVFGDIEVGDWVCVMPCEEKDEKNRADMVIDLDQLKATWTYPVMPKLRDVSHLSKRQQARILANMPDSIVETYMVPRQYGFTLKRMSEAMAVGRVRINKDVDDDSPVEYPAVPQYTEWHAYNGKLILVQGHRELDGVVINEKTKRDTFTFVYMKGDSLALSDREGRIQGFHRSLDAMKANAKAHAAAEKLNSKMKKEILK</sequence>
<dbReference type="Proteomes" id="UP000283872">
    <property type="component" value="Unassembled WGS sequence"/>
</dbReference>
<dbReference type="EMBL" id="QRVA01000051">
    <property type="protein sequence ID" value="RGS11335.1"/>
    <property type="molecule type" value="Genomic_DNA"/>
</dbReference>
<dbReference type="EMBL" id="QRNB01000052">
    <property type="protein sequence ID" value="RHK09505.1"/>
    <property type="molecule type" value="Genomic_DNA"/>
</dbReference>
<evidence type="ECO:0000313" key="3">
    <source>
        <dbReference type="EMBL" id="RHK09505.1"/>
    </source>
</evidence>
<evidence type="ECO:0000313" key="4">
    <source>
        <dbReference type="Proteomes" id="UP000283872"/>
    </source>
</evidence>
<evidence type="ECO:0008006" key="7">
    <source>
        <dbReference type="Google" id="ProtNLM"/>
    </source>
</evidence>
<dbReference type="AlphaFoldDB" id="A0A3E5DV55"/>
<dbReference type="Proteomes" id="UP000286211">
    <property type="component" value="Unassembled WGS sequence"/>
</dbReference>
<dbReference type="Proteomes" id="UP000286501">
    <property type="component" value="Unassembled WGS sequence"/>
</dbReference>
<organism evidence="2 6">
    <name type="scientific">Segatella copri</name>
    <dbReference type="NCBI Taxonomy" id="165179"/>
    <lineage>
        <taxon>Bacteria</taxon>
        <taxon>Pseudomonadati</taxon>
        <taxon>Bacteroidota</taxon>
        <taxon>Bacteroidia</taxon>
        <taxon>Bacteroidales</taxon>
        <taxon>Prevotellaceae</taxon>
        <taxon>Segatella</taxon>
    </lineage>
</organism>
<reference evidence="4 5" key="1">
    <citation type="submission" date="2018-08" db="EMBL/GenBank/DDBJ databases">
        <title>A genome reference for cultivated species of the human gut microbiota.</title>
        <authorList>
            <person name="Zou Y."/>
            <person name="Xue W."/>
            <person name="Luo G."/>
        </authorList>
    </citation>
    <scope>NUCLEOTIDE SEQUENCE [LARGE SCALE GENOMIC DNA]</scope>
    <source>
        <strain evidence="1 4">AF24-12</strain>
        <strain evidence="3 5">AF46-2NS</strain>
        <strain evidence="2 6">AM22-1</strain>
    </source>
</reference>
<evidence type="ECO:0000313" key="5">
    <source>
        <dbReference type="Proteomes" id="UP000286211"/>
    </source>
</evidence>
<protein>
    <recommendedName>
        <fullName evidence="7">Lipocalin family protein</fullName>
    </recommendedName>
</protein>
<evidence type="ECO:0000313" key="1">
    <source>
        <dbReference type="EMBL" id="RGS11335.1"/>
    </source>
</evidence>
<comment type="caution">
    <text evidence="2">The sequence shown here is derived from an EMBL/GenBank/DDBJ whole genome shotgun (WGS) entry which is preliminary data.</text>
</comment>
<gene>
    <name evidence="3" type="ORF">DW079_10185</name>
    <name evidence="2" type="ORF">DW250_11050</name>
    <name evidence="1" type="ORF">DWY11_14025</name>
</gene>
<accession>A0A3E5DV55</accession>
<dbReference type="EMBL" id="QRIN01000048">
    <property type="protein sequence ID" value="RHG64324.1"/>
    <property type="molecule type" value="Genomic_DNA"/>
</dbReference>
<evidence type="ECO:0000313" key="2">
    <source>
        <dbReference type="EMBL" id="RHG64324.1"/>
    </source>
</evidence>
<name>A0A3E5DV55_9BACT</name>
<evidence type="ECO:0000313" key="6">
    <source>
        <dbReference type="Proteomes" id="UP000286501"/>
    </source>
</evidence>